<dbReference type="EMBL" id="CP093326">
    <property type="protein sequence ID" value="UNK44884.1"/>
    <property type="molecule type" value="Genomic_DNA"/>
</dbReference>
<dbReference type="RefSeq" id="WP_127511825.1">
    <property type="nucleotide sequence ID" value="NZ_CP093326.1"/>
</dbReference>
<name>A0ABY3WAW8_9MICC</name>
<evidence type="ECO:0000313" key="1">
    <source>
        <dbReference type="EMBL" id="UNK44884.1"/>
    </source>
</evidence>
<protein>
    <recommendedName>
        <fullName evidence="3">Quercetin 2,3-dioxygenase C-terminal cupin domain-containing protein</fullName>
    </recommendedName>
</protein>
<reference evidence="1 2" key="1">
    <citation type="submission" date="2022-03" db="EMBL/GenBank/DDBJ databases">
        <title>Isotopic signatures of nitrous oxide derived from detoxification processes.</title>
        <authorList>
            <person name="Behrendt U."/>
            <person name="Buchen C."/>
            <person name="Well R."/>
            <person name="Ulrich A."/>
            <person name="Rohe L."/>
            <person name="Kolb S."/>
            <person name="Schloter M."/>
            <person name="Horn M.A."/>
            <person name="Augustin J."/>
        </authorList>
    </citation>
    <scope>NUCLEOTIDE SEQUENCE [LARGE SCALE GENOMIC DNA]</scope>
    <source>
        <strain evidence="1 2">S4-C24</strain>
    </source>
</reference>
<gene>
    <name evidence="1" type="ORF">MNQ99_13075</name>
</gene>
<sequence>MWMLIRANPLGGETAAETGAKILAACPDSAERGDPWRWTVQLDETGPEPTVELEADADYIASESHRYTGGYTGTLQRGPGEQLIVTGLGGEALVAAADGPWERWLRAGDVFIVEGEDAEAIRLSLAAGESAVQVITLAPRQAKVLRWVP</sequence>
<keyword evidence="2" id="KW-1185">Reference proteome</keyword>
<dbReference type="Proteomes" id="UP000829069">
    <property type="component" value="Chromosome"/>
</dbReference>
<accession>A0ABY3WAW8</accession>
<evidence type="ECO:0008006" key="3">
    <source>
        <dbReference type="Google" id="ProtNLM"/>
    </source>
</evidence>
<organism evidence="1 2">
    <name type="scientific">Arthrobacter sulfonylureivorans</name>
    <dbReference type="NCBI Taxonomy" id="2486855"/>
    <lineage>
        <taxon>Bacteria</taxon>
        <taxon>Bacillati</taxon>
        <taxon>Actinomycetota</taxon>
        <taxon>Actinomycetes</taxon>
        <taxon>Micrococcales</taxon>
        <taxon>Micrococcaceae</taxon>
        <taxon>Arthrobacter</taxon>
    </lineage>
</organism>
<proteinExistence type="predicted"/>
<evidence type="ECO:0000313" key="2">
    <source>
        <dbReference type="Proteomes" id="UP000829069"/>
    </source>
</evidence>